<feature type="active site" description="Nucleophile" evidence="5">
    <location>
        <position position="261"/>
    </location>
</feature>
<dbReference type="GO" id="GO:0003847">
    <property type="term" value="F:1-alkyl-2-acetylglycerophosphocholine esterase activity"/>
    <property type="evidence" value="ECO:0007669"/>
    <property type="project" value="UniProtKB-UniRule"/>
</dbReference>
<dbReference type="InterPro" id="IPR029058">
    <property type="entry name" value="AB_hydrolase_fold"/>
</dbReference>
<evidence type="ECO:0000256" key="5">
    <source>
        <dbReference type="PIRSR" id="PIRSR018169-1"/>
    </source>
</evidence>
<dbReference type="Pfam" id="PF03403">
    <property type="entry name" value="PAF-AH_p_II"/>
    <property type="match status" value="1"/>
</dbReference>
<evidence type="ECO:0000256" key="4">
    <source>
        <dbReference type="PIRNR" id="PIRNR018169"/>
    </source>
</evidence>
<dbReference type="Gene3D" id="3.40.50.1820">
    <property type="entry name" value="alpha/beta hydrolase"/>
    <property type="match status" value="1"/>
</dbReference>
<keyword evidence="1 4" id="KW-0378">Hydrolase</keyword>
<dbReference type="InParanoid" id="A0A0D2BC84"/>
<evidence type="ECO:0000313" key="7">
    <source>
        <dbReference type="EMBL" id="KIW08964.1"/>
    </source>
</evidence>
<dbReference type="RefSeq" id="XP_016218833.1">
    <property type="nucleotide sequence ID" value="XM_016353680.1"/>
</dbReference>
<dbReference type="GeneID" id="27308848"/>
<dbReference type="PANTHER" id="PTHR10272">
    <property type="entry name" value="PLATELET-ACTIVATING FACTOR ACETYLHYDROLASE"/>
    <property type="match status" value="1"/>
</dbReference>
<reference evidence="7 8" key="1">
    <citation type="submission" date="2015-01" db="EMBL/GenBank/DDBJ databases">
        <title>The Genome Sequence of Ochroconis gallopava CBS43764.</title>
        <authorList>
            <consortium name="The Broad Institute Genomics Platform"/>
            <person name="Cuomo C."/>
            <person name="de Hoog S."/>
            <person name="Gorbushina A."/>
            <person name="Stielow B."/>
            <person name="Teixiera M."/>
            <person name="Abouelleil A."/>
            <person name="Chapman S.B."/>
            <person name="Priest M."/>
            <person name="Young S.K."/>
            <person name="Wortman J."/>
            <person name="Nusbaum C."/>
            <person name="Birren B."/>
        </authorList>
    </citation>
    <scope>NUCLEOTIDE SEQUENCE [LARGE SCALE GENOMIC DNA]</scope>
    <source>
        <strain evidence="7 8">CBS 43764</strain>
    </source>
</reference>
<evidence type="ECO:0000256" key="1">
    <source>
        <dbReference type="ARBA" id="ARBA00022801"/>
    </source>
</evidence>
<comment type="similarity">
    <text evidence="4">Belongs to the serine esterase family.</text>
</comment>
<keyword evidence="8" id="KW-1185">Reference proteome</keyword>
<evidence type="ECO:0000256" key="2">
    <source>
        <dbReference type="ARBA" id="ARBA00022963"/>
    </source>
</evidence>
<proteinExistence type="inferred from homology"/>
<dbReference type="EMBL" id="KN847530">
    <property type="protein sequence ID" value="KIW08964.1"/>
    <property type="molecule type" value="Genomic_DNA"/>
</dbReference>
<dbReference type="VEuPathDB" id="FungiDB:PV09_00875"/>
<dbReference type="EC" id="3.1.1.47" evidence="4"/>
<dbReference type="OrthoDB" id="2363873at2759"/>
<dbReference type="HOGENOM" id="CLU_024458_0_0_1"/>
<dbReference type="InterPro" id="IPR016715">
    <property type="entry name" value="PAF_acetylhydro_eukaryote"/>
</dbReference>
<feature type="active site" description="Charge relay system" evidence="5">
    <location>
        <position position="312"/>
    </location>
</feature>
<comment type="catalytic activity">
    <reaction evidence="4">
        <text>a 1-O-alkyl-2-acetyl-sn-glycero-3-phosphocholine + H2O = a 1-O-alkyl-sn-glycero-3-phosphocholine + acetate + H(+)</text>
        <dbReference type="Rhea" id="RHEA:17777"/>
        <dbReference type="ChEBI" id="CHEBI:15377"/>
        <dbReference type="ChEBI" id="CHEBI:15378"/>
        <dbReference type="ChEBI" id="CHEBI:30089"/>
        <dbReference type="ChEBI" id="CHEBI:30909"/>
        <dbReference type="ChEBI" id="CHEBI:36707"/>
        <dbReference type="EC" id="3.1.1.47"/>
    </reaction>
</comment>
<protein>
    <recommendedName>
        <fullName evidence="4">Putative phospholipase</fullName>
        <ecNumber evidence="4">3.1.1.47</ecNumber>
    </recommendedName>
</protein>
<name>A0A0D2BC84_9PEZI</name>
<sequence>MLSFNIIPSFPEYTGPFAVGSCDAELPVADLTAPSPAPEGSDIATVSFRIFYPCEPTTKSRPIRWLPGPQKASLAAYAKFLGANNLVAEGISLFPHLLYYTTIPALRNAPLLKPTTRAGRWPVMVFSHGLGGSRNAYSHICGTLASHGLIVIAPDHRDRSAPVSYIRATSKTPAKILDYKRYSHTPSPEVYAGRDEQLKIRLWELGLIHDAMLRMDLGQTLDNLDPNCTTWRKKDKNDVLKMFNGVMDVHRPGAIIWAGHSFGACTTTQLLKSTYWGPARGEKAVNNPLFSPGADSSLSKQITPDSPAILLDMWCLPLQSPQTRELWEKPMPGFAPNGPGGRGILAILSEAFFKWQDNLSAMSMALTSNIPGDSRPGPRFFYPTTSAHLSQSDFGILFGWLIKRVLKTEQPPERYIKLNARAILEVLRENNYEVAETSAFDREEETEEAKTVPDGGVKKTGDWRILDVDGNIPGWKAINLDRLTGDGGQPVRGRSPANETEVLGEVAA</sequence>
<dbReference type="GO" id="GO:0016042">
    <property type="term" value="P:lipid catabolic process"/>
    <property type="evidence" value="ECO:0007669"/>
    <property type="project" value="UniProtKB-KW"/>
</dbReference>
<dbReference type="STRING" id="253628.A0A0D2BC84"/>
<feature type="active site" description="Charge relay system" evidence="5">
    <location>
        <position position="388"/>
    </location>
</feature>
<evidence type="ECO:0000256" key="6">
    <source>
        <dbReference type="SAM" id="MobiDB-lite"/>
    </source>
</evidence>
<accession>A0A0D2BC84</accession>
<evidence type="ECO:0000313" key="8">
    <source>
        <dbReference type="Proteomes" id="UP000053259"/>
    </source>
</evidence>
<gene>
    <name evidence="7" type="ORF">PV09_00875</name>
</gene>
<dbReference type="SUPFAM" id="SSF53474">
    <property type="entry name" value="alpha/beta-Hydrolases"/>
    <property type="match status" value="1"/>
</dbReference>
<dbReference type="Proteomes" id="UP000053259">
    <property type="component" value="Unassembled WGS sequence"/>
</dbReference>
<feature type="region of interest" description="Disordered" evidence="6">
    <location>
        <begin position="486"/>
        <end position="508"/>
    </location>
</feature>
<keyword evidence="3 4" id="KW-0443">Lipid metabolism</keyword>
<dbReference type="PIRSF" id="PIRSF018169">
    <property type="entry name" value="PAF_acetylhydrolase"/>
    <property type="match status" value="1"/>
</dbReference>
<evidence type="ECO:0000256" key="3">
    <source>
        <dbReference type="ARBA" id="ARBA00023098"/>
    </source>
</evidence>
<organism evidence="7 8">
    <name type="scientific">Verruconis gallopava</name>
    <dbReference type="NCBI Taxonomy" id="253628"/>
    <lineage>
        <taxon>Eukaryota</taxon>
        <taxon>Fungi</taxon>
        <taxon>Dikarya</taxon>
        <taxon>Ascomycota</taxon>
        <taxon>Pezizomycotina</taxon>
        <taxon>Dothideomycetes</taxon>
        <taxon>Pleosporomycetidae</taxon>
        <taxon>Venturiales</taxon>
        <taxon>Sympoventuriaceae</taxon>
        <taxon>Verruconis</taxon>
    </lineage>
</organism>
<keyword evidence="2 4" id="KW-0442">Lipid degradation</keyword>
<dbReference type="PANTHER" id="PTHR10272:SF7">
    <property type="entry name" value="PHOSPHOLIPASE-RELATED"/>
    <property type="match status" value="1"/>
</dbReference>
<dbReference type="AlphaFoldDB" id="A0A0D2BC84"/>